<dbReference type="Pfam" id="PF20420">
    <property type="entry name" value="DUF6702"/>
    <property type="match status" value="1"/>
</dbReference>
<dbReference type="STRING" id="1155689.SAMN05444278_10254"/>
<reference evidence="1 2" key="1">
    <citation type="submission" date="2016-11" db="EMBL/GenBank/DDBJ databases">
        <authorList>
            <person name="Jaros S."/>
            <person name="Januszkiewicz K."/>
            <person name="Wedrychowicz H."/>
        </authorList>
    </citation>
    <scope>NUCLEOTIDE SEQUENCE [LARGE SCALE GENOMIC DNA]</scope>
    <source>
        <strain evidence="1 2">DSM 25661</strain>
    </source>
</reference>
<dbReference type="Proteomes" id="UP000184462">
    <property type="component" value="Unassembled WGS sequence"/>
</dbReference>
<evidence type="ECO:0008006" key="3">
    <source>
        <dbReference type="Google" id="ProtNLM"/>
    </source>
</evidence>
<organism evidence="1 2">
    <name type="scientific">Psychroflexus salarius</name>
    <dbReference type="NCBI Taxonomy" id="1155689"/>
    <lineage>
        <taxon>Bacteria</taxon>
        <taxon>Pseudomonadati</taxon>
        <taxon>Bacteroidota</taxon>
        <taxon>Flavobacteriia</taxon>
        <taxon>Flavobacteriales</taxon>
        <taxon>Flavobacteriaceae</taxon>
        <taxon>Psychroflexus</taxon>
    </lineage>
</organism>
<gene>
    <name evidence="1" type="ORF">SAMN05444278_10254</name>
</gene>
<evidence type="ECO:0000313" key="1">
    <source>
        <dbReference type="EMBL" id="SHE48709.1"/>
    </source>
</evidence>
<dbReference type="InterPro" id="IPR046525">
    <property type="entry name" value="DUF6702"/>
</dbReference>
<dbReference type="EMBL" id="FQTW01000002">
    <property type="protein sequence ID" value="SHE48709.1"/>
    <property type="molecule type" value="Genomic_DNA"/>
</dbReference>
<name>A0A1M4TW42_9FLAO</name>
<evidence type="ECO:0000313" key="2">
    <source>
        <dbReference type="Proteomes" id="UP000184462"/>
    </source>
</evidence>
<proteinExistence type="predicted"/>
<dbReference type="AlphaFoldDB" id="A0A1M4TW42"/>
<dbReference type="OrthoDB" id="5735516at2"/>
<dbReference type="RefSeq" id="WP_073192004.1">
    <property type="nucleotide sequence ID" value="NZ_FQTW01000002.1"/>
</dbReference>
<keyword evidence="2" id="KW-1185">Reference proteome</keyword>
<accession>A0A1M4TW42</accession>
<sequence>MNINLAFILSFLMSFSASKHEYYLSVTDVDYIEDQNSIQIISRVFVDDFENVLKKRYQKPFVLIEGNEIEETETYIERYINQKFSVEVDGKSTKLNYLGFKYKDDMVFLFIEINDIKPFSKITIKDEILIDLFKTQKNLIHFTAQNFRQSFILEKDLETKTLHLN</sequence>
<protein>
    <recommendedName>
        <fullName evidence="3">Peptidase E</fullName>
    </recommendedName>
</protein>